<protein>
    <recommendedName>
        <fullName evidence="4">Transcription factor Iwr1 domain-containing protein</fullName>
    </recommendedName>
</protein>
<proteinExistence type="predicted"/>
<evidence type="ECO:0000256" key="1">
    <source>
        <dbReference type="SAM" id="MobiDB-lite"/>
    </source>
</evidence>
<dbReference type="EMBL" id="JXCE01000123">
    <property type="protein sequence ID" value="KPA40701.1"/>
    <property type="molecule type" value="Genomic_DNA"/>
</dbReference>
<evidence type="ECO:0000313" key="2">
    <source>
        <dbReference type="EMBL" id="KPA40701.1"/>
    </source>
</evidence>
<keyword evidence="3" id="KW-1185">Reference proteome</keyword>
<sequence>MDPTIVISSSSAKANSTAAANTTPTGTIGNQPQMIDFRAATDQGTGNQEHRIDDGKNFDAYATDDEDHETDEGHGFSKSHESDYDLENVQDWPECYLEGTEPDEVDPEAYDDSDPGSDGAGYYESEEWDENGIHFLYRQRKNRYKRG</sequence>
<feature type="compositionally biased region" description="Acidic residues" evidence="1">
    <location>
        <begin position="100"/>
        <end position="115"/>
    </location>
</feature>
<comment type="caution">
    <text evidence="2">The sequence shown here is derived from an EMBL/GenBank/DDBJ whole genome shotgun (WGS) entry which is preliminary data.</text>
</comment>
<accession>A0A0N0DE79</accession>
<evidence type="ECO:0000313" key="3">
    <source>
        <dbReference type="Proteomes" id="UP000037904"/>
    </source>
</evidence>
<feature type="compositionally biased region" description="Low complexity" evidence="1">
    <location>
        <begin position="8"/>
        <end position="27"/>
    </location>
</feature>
<gene>
    <name evidence="2" type="ORF">FLAG1_06400</name>
</gene>
<dbReference type="AlphaFoldDB" id="A0A0N0DE79"/>
<feature type="compositionally biased region" description="Basic and acidic residues" evidence="1">
    <location>
        <begin position="71"/>
        <end position="83"/>
    </location>
</feature>
<organism evidence="2 3">
    <name type="scientific">Fusarium langsethiae</name>
    <dbReference type="NCBI Taxonomy" id="179993"/>
    <lineage>
        <taxon>Eukaryota</taxon>
        <taxon>Fungi</taxon>
        <taxon>Dikarya</taxon>
        <taxon>Ascomycota</taxon>
        <taxon>Pezizomycotina</taxon>
        <taxon>Sordariomycetes</taxon>
        <taxon>Hypocreomycetidae</taxon>
        <taxon>Hypocreales</taxon>
        <taxon>Nectriaceae</taxon>
        <taxon>Fusarium</taxon>
    </lineage>
</organism>
<reference evidence="2 3" key="1">
    <citation type="submission" date="2015-04" db="EMBL/GenBank/DDBJ databases">
        <title>The draft genome sequence of Fusarium langsethiae, a T-2/HT-2 mycotoxin producer.</title>
        <authorList>
            <person name="Lysoe E."/>
            <person name="Divon H.H."/>
            <person name="Terzi V."/>
            <person name="Orru L."/>
            <person name="Lamontanara A."/>
            <person name="Kolseth A.-K."/>
            <person name="Frandsen R.J."/>
            <person name="Nielsen K."/>
            <person name="Thrane U."/>
        </authorList>
    </citation>
    <scope>NUCLEOTIDE SEQUENCE [LARGE SCALE GENOMIC DNA]</scope>
    <source>
        <strain evidence="2 3">Fl201059</strain>
    </source>
</reference>
<name>A0A0N0DE79_FUSLA</name>
<dbReference type="Proteomes" id="UP000037904">
    <property type="component" value="Unassembled WGS sequence"/>
</dbReference>
<feature type="region of interest" description="Disordered" evidence="1">
    <location>
        <begin position="1"/>
        <end position="128"/>
    </location>
</feature>
<feature type="compositionally biased region" description="Basic and acidic residues" evidence="1">
    <location>
        <begin position="48"/>
        <end position="57"/>
    </location>
</feature>
<evidence type="ECO:0008006" key="4">
    <source>
        <dbReference type="Google" id="ProtNLM"/>
    </source>
</evidence>